<organism evidence="1 2">
    <name type="scientific">Sphagnum jensenii</name>
    <dbReference type="NCBI Taxonomy" id="128206"/>
    <lineage>
        <taxon>Eukaryota</taxon>
        <taxon>Viridiplantae</taxon>
        <taxon>Streptophyta</taxon>
        <taxon>Embryophyta</taxon>
        <taxon>Bryophyta</taxon>
        <taxon>Sphagnophytina</taxon>
        <taxon>Sphagnopsida</taxon>
        <taxon>Sphagnales</taxon>
        <taxon>Sphagnaceae</taxon>
        <taxon>Sphagnum</taxon>
    </lineage>
</organism>
<sequence length="112" mass="12836">MEFSLSSSHGFPLRIMILAHFQVMRKCLMACRNKLPCFLLSHTLQFSVLLPLLQVSTISPVHSPCCVFIFNSRDLFNTHEVEEGPNQLMDLDINALDMFPIVQLDQFHFGLI</sequence>
<reference evidence="1" key="1">
    <citation type="submission" date="2024-02" db="EMBL/GenBank/DDBJ databases">
        <authorList>
            <consortium name="ELIXIR-Norway"/>
            <consortium name="Elixir Norway"/>
        </authorList>
    </citation>
    <scope>NUCLEOTIDE SEQUENCE</scope>
</reference>
<gene>
    <name evidence="1" type="ORF">CSSPJE1EN1_LOCUS21590</name>
</gene>
<accession>A0ABP0XAG5</accession>
<proteinExistence type="predicted"/>
<keyword evidence="2" id="KW-1185">Reference proteome</keyword>
<name>A0ABP0XAG5_9BRYO</name>
<evidence type="ECO:0000313" key="2">
    <source>
        <dbReference type="Proteomes" id="UP001497444"/>
    </source>
</evidence>
<evidence type="ECO:0000313" key="1">
    <source>
        <dbReference type="EMBL" id="CAK9276112.1"/>
    </source>
</evidence>
<protein>
    <submittedName>
        <fullName evidence="1">Uncharacterized protein</fullName>
    </submittedName>
</protein>
<dbReference type="EMBL" id="OZ020102">
    <property type="protein sequence ID" value="CAK9276112.1"/>
    <property type="molecule type" value="Genomic_DNA"/>
</dbReference>
<dbReference type="Proteomes" id="UP001497444">
    <property type="component" value="Chromosome 7"/>
</dbReference>